<dbReference type="AlphaFoldDB" id="A0A9E2BGP6"/>
<keyword evidence="1" id="KW-0472">Membrane</keyword>
<feature type="transmembrane region" description="Helical" evidence="1">
    <location>
        <begin position="119"/>
        <end position="146"/>
    </location>
</feature>
<organism evidence="2 3">
    <name type="scientific">Psychracetigena formicireducens</name>
    <dbReference type="NCBI Taxonomy" id="2986056"/>
    <lineage>
        <taxon>Bacteria</taxon>
        <taxon>Bacillati</taxon>
        <taxon>Candidatus Lithacetigenota</taxon>
        <taxon>Candidatus Psychracetigena</taxon>
    </lineage>
</organism>
<comment type="caution">
    <text evidence="2">The sequence shown here is derived from an EMBL/GenBank/DDBJ whole genome shotgun (WGS) entry which is preliminary data.</text>
</comment>
<proteinExistence type="predicted"/>
<gene>
    <name evidence="2" type="ORF">DDT42_00539</name>
</gene>
<keyword evidence="1" id="KW-1133">Transmembrane helix</keyword>
<protein>
    <recommendedName>
        <fullName evidence="4">DUF3278 domain-containing protein</fullName>
    </recommendedName>
</protein>
<accession>A0A9E2BGP6</accession>
<evidence type="ECO:0000256" key="1">
    <source>
        <dbReference type="SAM" id="Phobius"/>
    </source>
</evidence>
<name>A0A9E2BGP6_PSYF1</name>
<reference evidence="2 3" key="1">
    <citation type="journal article" date="2021" name="bioRxiv">
        <title>Unique metabolic strategies in Hadean analogues reveal hints for primordial physiology.</title>
        <authorList>
            <person name="Nobu M.K."/>
            <person name="Nakai R."/>
            <person name="Tamazawa S."/>
            <person name="Mori H."/>
            <person name="Toyoda A."/>
            <person name="Ijiri A."/>
            <person name="Suzuki S."/>
            <person name="Kurokawa K."/>
            <person name="Kamagata Y."/>
            <person name="Tamaki H."/>
        </authorList>
    </citation>
    <scope>NUCLEOTIDE SEQUENCE [LARGE SCALE GENOMIC DNA]</scope>
    <source>
        <strain evidence="2">BS525</strain>
    </source>
</reference>
<sequence length="151" mass="18031">MEDKANLKEYMLKEIDIVQDIIKRMAFNSFMIKGWAITLVVVTLLLKGTKLQVLIAFIPLLVFWFLDAYFLQLERKYRKLYEWVIEHRLATDKYLFDMNINDKERFANPKYKVHSRFHVMFSITLGWFYGSIAILTVIYTVILFLFQKGGN</sequence>
<evidence type="ECO:0008006" key="4">
    <source>
        <dbReference type="Google" id="ProtNLM"/>
    </source>
</evidence>
<evidence type="ECO:0000313" key="2">
    <source>
        <dbReference type="EMBL" id="MBT9144694.1"/>
    </source>
</evidence>
<feature type="transmembrane region" description="Helical" evidence="1">
    <location>
        <begin position="21"/>
        <end position="45"/>
    </location>
</feature>
<dbReference type="EMBL" id="QLTW01000017">
    <property type="protein sequence ID" value="MBT9144694.1"/>
    <property type="molecule type" value="Genomic_DNA"/>
</dbReference>
<keyword evidence="1" id="KW-0812">Transmembrane</keyword>
<dbReference type="Proteomes" id="UP000811545">
    <property type="component" value="Unassembled WGS sequence"/>
</dbReference>
<feature type="transmembrane region" description="Helical" evidence="1">
    <location>
        <begin position="51"/>
        <end position="71"/>
    </location>
</feature>
<evidence type="ECO:0000313" key="3">
    <source>
        <dbReference type="Proteomes" id="UP000811545"/>
    </source>
</evidence>